<evidence type="ECO:0008006" key="3">
    <source>
        <dbReference type="Google" id="ProtNLM"/>
    </source>
</evidence>
<gene>
    <name evidence="1" type="ORF">IV52_GL000771</name>
</gene>
<dbReference type="OrthoDB" id="2246846at2"/>
<organism evidence="1 2">
    <name type="scientific">Fructilactobacillus lindneri DSM 20690 = JCM 11027</name>
    <dbReference type="NCBI Taxonomy" id="1122148"/>
    <lineage>
        <taxon>Bacteria</taxon>
        <taxon>Bacillati</taxon>
        <taxon>Bacillota</taxon>
        <taxon>Bacilli</taxon>
        <taxon>Lactobacillales</taxon>
        <taxon>Lactobacillaceae</taxon>
        <taxon>Fructilactobacillus</taxon>
    </lineage>
</organism>
<dbReference type="GeneID" id="61249345"/>
<name>A0A0R2JUK1_9LACO</name>
<reference evidence="1 2" key="1">
    <citation type="journal article" date="2015" name="Genome Announc.">
        <title>Expanding the biotechnology potential of lactobacilli through comparative genomics of 213 strains and associated genera.</title>
        <authorList>
            <person name="Sun Z."/>
            <person name="Harris H.M."/>
            <person name="McCann A."/>
            <person name="Guo C."/>
            <person name="Argimon S."/>
            <person name="Zhang W."/>
            <person name="Yang X."/>
            <person name="Jeffery I.B."/>
            <person name="Cooney J.C."/>
            <person name="Kagawa T.F."/>
            <person name="Liu W."/>
            <person name="Song Y."/>
            <person name="Salvetti E."/>
            <person name="Wrobel A."/>
            <person name="Rasinkangas P."/>
            <person name="Parkhill J."/>
            <person name="Rea M.C."/>
            <person name="O'Sullivan O."/>
            <person name="Ritari J."/>
            <person name="Douillard F.P."/>
            <person name="Paul Ross R."/>
            <person name="Yang R."/>
            <person name="Briner A.E."/>
            <person name="Felis G.E."/>
            <person name="de Vos W.M."/>
            <person name="Barrangou R."/>
            <person name="Klaenhammer T.R."/>
            <person name="Caufield P.W."/>
            <person name="Cui Y."/>
            <person name="Zhang H."/>
            <person name="O'Toole P.W."/>
        </authorList>
    </citation>
    <scope>NUCLEOTIDE SEQUENCE [LARGE SCALE GENOMIC DNA]</scope>
    <source>
        <strain evidence="1 2">DSM 20690</strain>
    </source>
</reference>
<keyword evidence="2" id="KW-1185">Reference proteome</keyword>
<dbReference type="RefSeq" id="WP_054646743.1">
    <property type="nucleotide sequence ID" value="NZ_FUXS01000007.1"/>
</dbReference>
<proteinExistence type="predicted"/>
<evidence type="ECO:0000313" key="2">
    <source>
        <dbReference type="Proteomes" id="UP000051565"/>
    </source>
</evidence>
<dbReference type="AlphaFoldDB" id="A0A0R2JUK1"/>
<dbReference type="Proteomes" id="UP000051565">
    <property type="component" value="Unassembled WGS sequence"/>
</dbReference>
<dbReference type="STRING" id="53444.AYR59_00430"/>
<dbReference type="EMBL" id="JQBT01000003">
    <property type="protein sequence ID" value="KRN80707.1"/>
    <property type="molecule type" value="Genomic_DNA"/>
</dbReference>
<evidence type="ECO:0000313" key="1">
    <source>
        <dbReference type="EMBL" id="KRN80707.1"/>
    </source>
</evidence>
<sequence length="320" mass="36611">MNNTPKLSGKTHDLINEVAHYFPGDVQVQFIGNVVAGYVRHDQAQVVQDGDNLLIQINDNTEPDFTASHELLHLLMTLRGFPQIYFPLTTGDQALDEQIQYVGTELFDAVAHFVVYNEQRKHGLVTESVEAEFIKGVQHTITPESDRIDSEMLLRLIVVLDAMVFFGPDFAKHKAVFEQNFPLATDAAAKLYQLISAKPTKSPFSMRRNVVKLFRAFDAQMKVWDIPQLYLNDFAMITSVFSKRQLGLQVNQVFKLYYSELKAKNTQKRAYVGFTLTDQQNSFVIEGPAGEKRSKEFFAKVYEKTVKELFDELKIPYLIR</sequence>
<accession>A0A0R2JUK1</accession>
<comment type="caution">
    <text evidence="1">The sequence shown here is derived from an EMBL/GenBank/DDBJ whole genome shotgun (WGS) entry which is preliminary data.</text>
</comment>
<dbReference type="PATRIC" id="fig|1122148.6.peg.794"/>
<protein>
    <recommendedName>
        <fullName evidence="3">IpaB EvcA family protein</fullName>
    </recommendedName>
</protein>